<evidence type="ECO:0000313" key="2">
    <source>
        <dbReference type="Proteomes" id="UP000217209"/>
    </source>
</evidence>
<dbReference type="EMBL" id="CP019688">
    <property type="protein sequence ID" value="AQQ14823.1"/>
    <property type="molecule type" value="Genomic_DNA"/>
</dbReference>
<protein>
    <recommendedName>
        <fullName evidence="3">Roadblock/LC7 domain protein</fullName>
    </recommendedName>
</protein>
<dbReference type="RefSeq" id="WP_095659608.1">
    <property type="nucleotide sequence ID" value="NZ_CALTZW010000002.1"/>
</dbReference>
<proteinExistence type="predicted"/>
<organism evidence="1 2">
    <name type="scientific">Corynebacterium glaucum</name>
    <dbReference type="NCBI Taxonomy" id="187491"/>
    <lineage>
        <taxon>Bacteria</taxon>
        <taxon>Bacillati</taxon>
        <taxon>Actinomycetota</taxon>
        <taxon>Actinomycetes</taxon>
        <taxon>Mycobacteriales</taxon>
        <taxon>Corynebacteriaceae</taxon>
        <taxon>Corynebacterium</taxon>
    </lineage>
</organism>
<dbReference type="Proteomes" id="UP000217209">
    <property type="component" value="Chromosome"/>
</dbReference>
<evidence type="ECO:0008006" key="3">
    <source>
        <dbReference type="Google" id="ProtNLM"/>
    </source>
</evidence>
<keyword evidence="2" id="KW-1185">Reference proteome</keyword>
<dbReference type="AlphaFoldDB" id="A0A1Q2HVG5"/>
<name>A0A1Q2HVG5_9CORY</name>
<dbReference type="Gene3D" id="3.30.450.30">
    <property type="entry name" value="Dynein light chain 2a, cytoplasmic"/>
    <property type="match status" value="1"/>
</dbReference>
<gene>
    <name evidence="1" type="ORF">CGLAU_04245</name>
</gene>
<dbReference type="OrthoDB" id="4426823at2"/>
<dbReference type="SUPFAM" id="SSF103196">
    <property type="entry name" value="Roadblock/LC7 domain"/>
    <property type="match status" value="1"/>
</dbReference>
<accession>A0A1Q2HVG5</accession>
<sequence length="162" mass="17665">MQRDFPTLNDDWKEEIGRHRQVRGHDFDNNELAAAALPAMARMRESVPGLYAVALGTGDGMHVCSLGLPDSQAASEISALSSSMLGVAEAQGRVQRPDQGDAQPGIVTISRPNNEFVSLVKIDHAAVGHLVLTIFARETQLGMVVYHARQQAKEMSDWLSEE</sequence>
<reference evidence="1 2" key="1">
    <citation type="submission" date="2016-12" db="EMBL/GenBank/DDBJ databases">
        <authorList>
            <person name="Song W.-J."/>
            <person name="Kurnit D.M."/>
        </authorList>
    </citation>
    <scope>NUCLEOTIDE SEQUENCE [LARGE SCALE GENOMIC DNA]</scope>
    <source>
        <strain evidence="1 2">DSM 30827</strain>
    </source>
</reference>
<evidence type="ECO:0000313" key="1">
    <source>
        <dbReference type="EMBL" id="AQQ14823.1"/>
    </source>
</evidence>
<dbReference type="KEGG" id="cgv:CGLAU_04245"/>